<dbReference type="AlphaFoldDB" id="A0A238KUD5"/>
<organism evidence="1 2">
    <name type="scientific">Maliponia aquimaris</name>
    <dbReference type="NCBI Taxonomy" id="1673631"/>
    <lineage>
        <taxon>Bacteria</taxon>
        <taxon>Pseudomonadati</taxon>
        <taxon>Pseudomonadota</taxon>
        <taxon>Alphaproteobacteria</taxon>
        <taxon>Rhodobacterales</taxon>
        <taxon>Paracoccaceae</taxon>
        <taxon>Maliponia</taxon>
    </lineage>
</organism>
<evidence type="ECO:0000313" key="1">
    <source>
        <dbReference type="EMBL" id="SMX46443.1"/>
    </source>
</evidence>
<gene>
    <name evidence="1" type="ORF">MAA8898_03399</name>
</gene>
<reference evidence="1 2" key="1">
    <citation type="submission" date="2017-05" db="EMBL/GenBank/DDBJ databases">
        <authorList>
            <person name="Song R."/>
            <person name="Chenine A.L."/>
            <person name="Ruprecht R.M."/>
        </authorList>
    </citation>
    <scope>NUCLEOTIDE SEQUENCE [LARGE SCALE GENOMIC DNA]</scope>
    <source>
        <strain evidence="1 2">CECT 8898</strain>
    </source>
</reference>
<evidence type="ECO:0000313" key="2">
    <source>
        <dbReference type="Proteomes" id="UP000207598"/>
    </source>
</evidence>
<dbReference type="RefSeq" id="WP_094022187.1">
    <property type="nucleotide sequence ID" value="NZ_FXYF01000010.1"/>
</dbReference>
<name>A0A238KUD5_9RHOB</name>
<keyword evidence="2" id="KW-1185">Reference proteome</keyword>
<dbReference type="EMBL" id="FXYF01000010">
    <property type="protein sequence ID" value="SMX46443.1"/>
    <property type="molecule type" value="Genomic_DNA"/>
</dbReference>
<protein>
    <submittedName>
        <fullName evidence="1">Uncharacterized protein</fullName>
    </submittedName>
</protein>
<accession>A0A238KUD5</accession>
<proteinExistence type="predicted"/>
<sequence>MQAFGCLGRQDNRLRQAVLPPLGPAIHEVRIFCIPRPPHMPVLFEPIQSAHPASINSLP</sequence>
<dbReference type="Proteomes" id="UP000207598">
    <property type="component" value="Unassembled WGS sequence"/>
</dbReference>